<proteinExistence type="predicted"/>
<evidence type="ECO:0000256" key="1">
    <source>
        <dbReference type="SAM" id="MobiDB-lite"/>
    </source>
</evidence>
<feature type="compositionally biased region" description="Acidic residues" evidence="1">
    <location>
        <begin position="83"/>
        <end position="95"/>
    </location>
</feature>
<name>X1UKL6_9ZZZZ</name>
<feature type="non-terminal residue" evidence="2">
    <location>
        <position position="153"/>
    </location>
</feature>
<protein>
    <recommendedName>
        <fullName evidence="3">LTD domain-containing protein</fullName>
    </recommendedName>
</protein>
<gene>
    <name evidence="2" type="ORF">S12H4_59720</name>
</gene>
<dbReference type="AlphaFoldDB" id="X1UKL6"/>
<comment type="caution">
    <text evidence="2">The sequence shown here is derived from an EMBL/GenBank/DDBJ whole genome shotgun (WGS) entry which is preliminary data.</text>
</comment>
<sequence length="153" mass="17136">IIKKGNFYIVELSSARLNNDGDFVILYNVSGKKIDETQLLEETTRSDKTWQLCETWEFIESTKGEENNCGTEDDQTIPPINDTDTDENGETDEPTIETISTTNNDKASNGEPIPITLDTITLNPKVIKSENDSENNKDLGDYAIYGFVVFCVL</sequence>
<feature type="compositionally biased region" description="Polar residues" evidence="1">
    <location>
        <begin position="97"/>
        <end position="107"/>
    </location>
</feature>
<dbReference type="EMBL" id="BARW01039103">
    <property type="protein sequence ID" value="GAJ17983.1"/>
    <property type="molecule type" value="Genomic_DNA"/>
</dbReference>
<feature type="non-terminal residue" evidence="2">
    <location>
        <position position="1"/>
    </location>
</feature>
<evidence type="ECO:0008006" key="3">
    <source>
        <dbReference type="Google" id="ProtNLM"/>
    </source>
</evidence>
<accession>X1UKL6</accession>
<feature type="region of interest" description="Disordered" evidence="1">
    <location>
        <begin position="63"/>
        <end position="112"/>
    </location>
</feature>
<reference evidence="2" key="1">
    <citation type="journal article" date="2014" name="Front. Microbiol.">
        <title>High frequency of phylogenetically diverse reductive dehalogenase-homologous genes in deep subseafloor sedimentary metagenomes.</title>
        <authorList>
            <person name="Kawai M."/>
            <person name="Futagami T."/>
            <person name="Toyoda A."/>
            <person name="Takaki Y."/>
            <person name="Nishi S."/>
            <person name="Hori S."/>
            <person name="Arai W."/>
            <person name="Tsubouchi T."/>
            <person name="Morono Y."/>
            <person name="Uchiyama I."/>
            <person name="Ito T."/>
            <person name="Fujiyama A."/>
            <person name="Inagaki F."/>
            <person name="Takami H."/>
        </authorList>
    </citation>
    <scope>NUCLEOTIDE SEQUENCE</scope>
    <source>
        <strain evidence="2">Expedition CK06-06</strain>
    </source>
</reference>
<evidence type="ECO:0000313" key="2">
    <source>
        <dbReference type="EMBL" id="GAJ17983.1"/>
    </source>
</evidence>
<organism evidence="2">
    <name type="scientific">marine sediment metagenome</name>
    <dbReference type="NCBI Taxonomy" id="412755"/>
    <lineage>
        <taxon>unclassified sequences</taxon>
        <taxon>metagenomes</taxon>
        <taxon>ecological metagenomes</taxon>
    </lineage>
</organism>